<accession>A0A1I4NU35</accession>
<dbReference type="InterPro" id="IPR029033">
    <property type="entry name" value="His_PPase_superfam"/>
</dbReference>
<protein>
    <submittedName>
        <fullName evidence="1">Histidine phosphatase superfamily (Branch 1)</fullName>
    </submittedName>
</protein>
<sequence length="124" mass="14765">MERFPNVRREVWNVEEFTYLSPETCIGTTAAERKERVNEYWERLDPDYIDGEGAESFTMLLSRAQTAIERLSQMKSGFIVMFTHAQFMRAMWVLNNSKGEDSKSLMNCFRELPRFENCEIMKWE</sequence>
<organism evidence="1 2">
    <name type="scientific">Pelosinus propionicus DSM 13327</name>
    <dbReference type="NCBI Taxonomy" id="1123291"/>
    <lineage>
        <taxon>Bacteria</taxon>
        <taxon>Bacillati</taxon>
        <taxon>Bacillota</taxon>
        <taxon>Negativicutes</taxon>
        <taxon>Selenomonadales</taxon>
        <taxon>Sporomusaceae</taxon>
        <taxon>Pelosinus</taxon>
    </lineage>
</organism>
<dbReference type="SUPFAM" id="SSF53254">
    <property type="entry name" value="Phosphoglycerate mutase-like"/>
    <property type="match status" value="1"/>
</dbReference>
<reference evidence="2" key="1">
    <citation type="submission" date="2016-10" db="EMBL/GenBank/DDBJ databases">
        <authorList>
            <person name="Varghese N."/>
            <person name="Submissions S."/>
        </authorList>
    </citation>
    <scope>NUCLEOTIDE SEQUENCE [LARGE SCALE GENOMIC DNA]</scope>
    <source>
        <strain evidence="2">DSM 13327</strain>
    </source>
</reference>
<evidence type="ECO:0000313" key="1">
    <source>
        <dbReference type="EMBL" id="SFM18989.1"/>
    </source>
</evidence>
<gene>
    <name evidence="1" type="ORF">SAMN04490355_105224</name>
</gene>
<keyword evidence="2" id="KW-1185">Reference proteome</keyword>
<dbReference type="OrthoDB" id="7925971at2"/>
<evidence type="ECO:0000313" key="2">
    <source>
        <dbReference type="Proteomes" id="UP000199520"/>
    </source>
</evidence>
<dbReference type="Pfam" id="PF00300">
    <property type="entry name" value="His_Phos_1"/>
    <property type="match status" value="1"/>
</dbReference>
<dbReference type="AlphaFoldDB" id="A0A1I4NU35"/>
<dbReference type="EMBL" id="FOTS01000052">
    <property type="protein sequence ID" value="SFM18989.1"/>
    <property type="molecule type" value="Genomic_DNA"/>
</dbReference>
<name>A0A1I4NU35_9FIRM</name>
<dbReference type="Gene3D" id="3.40.50.1240">
    <property type="entry name" value="Phosphoglycerate mutase-like"/>
    <property type="match status" value="1"/>
</dbReference>
<dbReference type="Proteomes" id="UP000199520">
    <property type="component" value="Unassembled WGS sequence"/>
</dbReference>
<proteinExistence type="predicted"/>
<dbReference type="STRING" id="1123291.SAMN04490355_105224"/>
<dbReference type="InterPro" id="IPR013078">
    <property type="entry name" value="His_Pase_superF_clade-1"/>
</dbReference>